<keyword evidence="1" id="KW-0319">Glycerol metabolism</keyword>
<protein>
    <recommendedName>
        <fullName evidence="1">Glycerol uptake operon antiterminator regulatory protein</fullName>
    </recommendedName>
</protein>
<dbReference type="PANTHER" id="PTHR35787:SF1">
    <property type="entry name" value="GLYCEROL UPTAKE OPERON ANTITERMINATOR REGULATORY PROTEIN"/>
    <property type="match status" value="1"/>
</dbReference>
<dbReference type="InterPro" id="IPR006699">
    <property type="entry name" value="GlpP"/>
</dbReference>
<evidence type="ECO:0000313" key="2">
    <source>
        <dbReference type="EMBL" id="RNB74437.1"/>
    </source>
</evidence>
<name>A0A3M8CGI7_9BACL</name>
<dbReference type="RefSeq" id="WP_122914868.1">
    <property type="nucleotide sequence ID" value="NZ_JBCNED010000043.1"/>
</dbReference>
<sequence>MTQAAFIQRLKQYRLIASVKEAKNLEKAASAKLSAVVLSIGNIGVIKGYVDFMKSQGIPVFLHLERMGGISHDREGIAFLAHYVKPDGIVTTRNSLIKLAKKQGLLTIQRLFLVDSDALKSGLQSVQENQPDAVEIMPALLPDYIEEYQRVLDTPIIAGGLLRTREQMLAALRSGAMAVSAGAPSLWKEHVHP</sequence>
<proteinExistence type="predicted"/>
<dbReference type="Gene3D" id="3.20.20.70">
    <property type="entry name" value="Aldolase class I"/>
    <property type="match status" value="1"/>
</dbReference>
<dbReference type="GO" id="GO:0006071">
    <property type="term" value="P:glycerol metabolic process"/>
    <property type="evidence" value="ECO:0007669"/>
    <property type="project" value="UniProtKB-UniRule"/>
</dbReference>
<organism evidence="2 3">
    <name type="scientific">Brevibacillus panacihumi</name>
    <dbReference type="NCBI Taxonomy" id="497735"/>
    <lineage>
        <taxon>Bacteria</taxon>
        <taxon>Bacillati</taxon>
        <taxon>Bacillota</taxon>
        <taxon>Bacilli</taxon>
        <taxon>Bacillales</taxon>
        <taxon>Paenibacillaceae</taxon>
        <taxon>Brevibacillus</taxon>
    </lineage>
</organism>
<evidence type="ECO:0000256" key="1">
    <source>
        <dbReference type="PIRNR" id="PIRNR016897"/>
    </source>
</evidence>
<dbReference type="PANTHER" id="PTHR35787">
    <property type="entry name" value="GLYCEROL UPTAKE OPERON ANTITERMINATOR REGULATORY PROTEIN"/>
    <property type="match status" value="1"/>
</dbReference>
<dbReference type="EMBL" id="RHHT01000051">
    <property type="protein sequence ID" value="RNB74437.1"/>
    <property type="molecule type" value="Genomic_DNA"/>
</dbReference>
<dbReference type="GO" id="GO:0006355">
    <property type="term" value="P:regulation of DNA-templated transcription"/>
    <property type="evidence" value="ECO:0007669"/>
    <property type="project" value="InterPro"/>
</dbReference>
<reference evidence="2 3" key="1">
    <citation type="submission" date="2018-10" db="EMBL/GenBank/DDBJ databases">
        <title>Phylogenomics of Brevibacillus.</title>
        <authorList>
            <person name="Dunlap C."/>
        </authorList>
    </citation>
    <scope>NUCLEOTIDE SEQUENCE [LARGE SCALE GENOMIC DNA]</scope>
    <source>
        <strain evidence="2 3">JCM 15085</strain>
    </source>
</reference>
<keyword evidence="1" id="KW-0804">Transcription</keyword>
<accession>A0A3M8CGI7</accession>
<comment type="caution">
    <text evidence="2">The sequence shown here is derived from an EMBL/GenBank/DDBJ whole genome shotgun (WGS) entry which is preliminary data.</text>
</comment>
<dbReference type="PIRSF" id="PIRSF016897">
    <property type="entry name" value="GlpP"/>
    <property type="match status" value="1"/>
</dbReference>
<dbReference type="Pfam" id="PF04309">
    <property type="entry name" value="G3P_antiterm"/>
    <property type="match status" value="1"/>
</dbReference>
<dbReference type="SUPFAM" id="SSF110391">
    <property type="entry name" value="GlpP-like"/>
    <property type="match status" value="1"/>
</dbReference>
<dbReference type="GO" id="GO:0003723">
    <property type="term" value="F:RNA binding"/>
    <property type="evidence" value="ECO:0007669"/>
    <property type="project" value="UniProtKB-KW"/>
</dbReference>
<keyword evidence="1" id="KW-0694">RNA-binding</keyword>
<dbReference type="InterPro" id="IPR013785">
    <property type="entry name" value="Aldolase_TIM"/>
</dbReference>
<comment type="function">
    <text evidence="1">Regulates expression of the glpD operon. In the presence of glycerol 3-phosphate (G3P) causes antitermination of transcription of glpD at the inverted repeat of the leader region to enhance its transcription. Binds and stabilizes glpD leader mRNA.</text>
</comment>
<dbReference type="AlphaFoldDB" id="A0A3M8CGI7"/>
<evidence type="ECO:0000313" key="3">
    <source>
        <dbReference type="Proteomes" id="UP000281915"/>
    </source>
</evidence>
<keyword evidence="1" id="KW-0805">Transcription regulation</keyword>
<dbReference type="Proteomes" id="UP000281915">
    <property type="component" value="Unassembled WGS sequence"/>
</dbReference>
<gene>
    <name evidence="2" type="ORF">EDM58_19895</name>
</gene>